<dbReference type="Pfam" id="PF04666">
    <property type="entry name" value="MGAT4_cons"/>
    <property type="match status" value="1"/>
</dbReference>
<dbReference type="InterPro" id="IPR006759">
    <property type="entry name" value="Glyco_transf_54"/>
</dbReference>
<evidence type="ECO:0000259" key="2">
    <source>
        <dbReference type="Pfam" id="PF04666"/>
    </source>
</evidence>
<name>A0A8W8NIY5_MAGGI</name>
<sequence length="304" mass="35088">MAVKLRRRALIQENLVIIIFLAVVHCFVIWLIVEYTQYGNTIAWIKGNNIGGSPQKIVLELKVANGVNLSHQRVGYLTIALPAVRRLNGSTRLVEDTLNSLIVSTLTKDVPKILIVVFLLTDDPVWTEKTGNQLYDKYKEHVDKGFVQIVRGHRNGLSKLFPFPASENSEERQRQAENLHYLNIMAYAKNLSSYLLLLDEDVRCQSNYIQKIFGFIQANTKPNRVWFVLNFSHSNLMGQLTKTSDLLKAIKLLIVLRYDVTYETLIDYIRALKGQPKKCQIKYPPFRYANMKRKTFLHKNFTQS</sequence>
<keyword evidence="1" id="KW-0472">Membrane</keyword>
<accession>A0A8W8NIY5</accession>
<dbReference type="GO" id="GO:0008375">
    <property type="term" value="F:acetylglucosaminyltransferase activity"/>
    <property type="evidence" value="ECO:0007669"/>
    <property type="project" value="TreeGrafter"/>
</dbReference>
<keyword evidence="1" id="KW-1133">Transmembrane helix</keyword>
<evidence type="ECO:0000313" key="3">
    <source>
        <dbReference type="EnsemblMetazoa" id="G5982.1:cds"/>
    </source>
</evidence>
<protein>
    <recommendedName>
        <fullName evidence="2">MGAT4 conserved region domain-containing protein</fullName>
    </recommendedName>
</protein>
<dbReference type="PANTHER" id="PTHR12062">
    <property type="entry name" value="N-ACETYLGLUCOSAMINYLTRANSFERASE VI"/>
    <property type="match status" value="1"/>
</dbReference>
<dbReference type="Proteomes" id="UP000005408">
    <property type="component" value="Unassembled WGS sequence"/>
</dbReference>
<keyword evidence="4" id="KW-1185">Reference proteome</keyword>
<dbReference type="EnsemblMetazoa" id="G5982.1">
    <property type="protein sequence ID" value="G5982.1:cds"/>
    <property type="gene ID" value="G5982"/>
</dbReference>
<keyword evidence="1" id="KW-0812">Transmembrane</keyword>
<evidence type="ECO:0000313" key="4">
    <source>
        <dbReference type="Proteomes" id="UP000005408"/>
    </source>
</evidence>
<dbReference type="AlphaFoldDB" id="A0A8W8NIY5"/>
<feature type="domain" description="MGAT4 conserved region" evidence="2">
    <location>
        <begin position="69"/>
        <end position="279"/>
    </location>
</feature>
<dbReference type="PANTHER" id="PTHR12062:SF0">
    <property type="entry name" value="ALPHA-1,3-MANNOSYL-GLYCOPROTEIN 4-BETA-N-ACETYLGLUCOSAMINYLTRANSFERASE B"/>
    <property type="match status" value="1"/>
</dbReference>
<reference evidence="3" key="1">
    <citation type="submission" date="2022-08" db="UniProtKB">
        <authorList>
            <consortium name="EnsemblMetazoa"/>
        </authorList>
    </citation>
    <scope>IDENTIFICATION</scope>
    <source>
        <strain evidence="3">05x7-T-G4-1.051#20</strain>
    </source>
</reference>
<organism evidence="3 4">
    <name type="scientific">Magallana gigas</name>
    <name type="common">Pacific oyster</name>
    <name type="synonym">Crassostrea gigas</name>
    <dbReference type="NCBI Taxonomy" id="29159"/>
    <lineage>
        <taxon>Eukaryota</taxon>
        <taxon>Metazoa</taxon>
        <taxon>Spiralia</taxon>
        <taxon>Lophotrochozoa</taxon>
        <taxon>Mollusca</taxon>
        <taxon>Bivalvia</taxon>
        <taxon>Autobranchia</taxon>
        <taxon>Pteriomorphia</taxon>
        <taxon>Ostreida</taxon>
        <taxon>Ostreoidea</taxon>
        <taxon>Ostreidae</taxon>
        <taxon>Magallana</taxon>
    </lineage>
</organism>
<dbReference type="GO" id="GO:0006487">
    <property type="term" value="P:protein N-linked glycosylation"/>
    <property type="evidence" value="ECO:0007669"/>
    <property type="project" value="TreeGrafter"/>
</dbReference>
<evidence type="ECO:0000256" key="1">
    <source>
        <dbReference type="SAM" id="Phobius"/>
    </source>
</evidence>
<proteinExistence type="predicted"/>
<feature type="transmembrane region" description="Helical" evidence="1">
    <location>
        <begin position="14"/>
        <end position="33"/>
    </location>
</feature>
<dbReference type="InterPro" id="IPR057279">
    <property type="entry name" value="MGAT4"/>
</dbReference>